<dbReference type="OrthoDB" id="6262at2157"/>
<dbReference type="GO" id="GO:0003677">
    <property type="term" value="F:DNA binding"/>
    <property type="evidence" value="ECO:0007669"/>
    <property type="project" value="UniProtKB-KW"/>
</dbReference>
<dbReference type="Gene3D" id="2.40.50.140">
    <property type="entry name" value="Nucleic acid-binding proteins"/>
    <property type="match status" value="5"/>
</dbReference>
<proteinExistence type="predicted"/>
<dbReference type="CDD" id="cd04491">
    <property type="entry name" value="SoSSB_OBF"/>
    <property type="match status" value="4"/>
</dbReference>
<sequence>MDLDEYKKLKKKVMEKLKIDEQTLDKMIDEKYNEYGGILLKTGILYLIAKEHGIDLKEEEFLIKDIKEGMIVDIIGVVRKVYDVKEYDGKKVRKIIIADKSGSITVSLWNELADIEIKEGDVIRLKRVKARKWNKRLELTSLPETEIEILEDYKIELPEYKISDLIPGMVVELEGEVVLAFPVKEFEKDNKKLKLKSFNLRDETGVIRVVLWNELTEIDVRRGDFVKVKGVVKEGYYGGLEIVADEVEIIERGEKIESEVVNIKDLHNYENEIVSVRGKVLALGNKKIVNIDGKRNKVQEILLDDGSGKVKITFWKGLINLLENIKEGDIIKVTNCKVKSYIDREGNIRYDLIATIDSEVIKEGESEYKIKFVKIKDIVNKEVDWEDINLIAIVVDITEHEFDGRKVKNILLEDDTGRIRLSIWEDLDIDIEEGDFIKVYHAYAKERDDYIDLYLGRFGRIEKSDERVIKRKFIADLLPGDKVEIRGTIVEVLNEEPFIYMCPNCRKIITEEVCEDCKVEAEKVLRLNVILDDGTGVITCRLYNKKVERLLKIFNVLIENFKEKLLGEEIIFYGNVKDQFIVRALKPVNVDEEIKILSGIKDES</sequence>
<evidence type="ECO:0000259" key="2">
    <source>
        <dbReference type="Pfam" id="PF01336"/>
    </source>
</evidence>
<dbReference type="SUPFAM" id="SSF50249">
    <property type="entry name" value="Nucleic acid-binding proteins"/>
    <property type="match status" value="5"/>
</dbReference>
<dbReference type="InterPro" id="IPR012340">
    <property type="entry name" value="NA-bd_OB-fold"/>
</dbReference>
<keyword evidence="5" id="KW-1185">Reference proteome</keyword>
<name>N6V2X8_9EURY</name>
<dbReference type="GO" id="GO:0010212">
    <property type="term" value="P:response to ionizing radiation"/>
    <property type="evidence" value="ECO:0007669"/>
    <property type="project" value="TreeGrafter"/>
</dbReference>
<dbReference type="AlphaFoldDB" id="N6V2X8"/>
<organism evidence="4 5">
    <name type="scientific">Methanocaldococcus villosus KIN24-T80</name>
    <dbReference type="NCBI Taxonomy" id="1069083"/>
    <lineage>
        <taxon>Archaea</taxon>
        <taxon>Methanobacteriati</taxon>
        <taxon>Methanobacteriota</taxon>
        <taxon>Methanomada group</taxon>
        <taxon>Methanococci</taxon>
        <taxon>Methanococcales</taxon>
        <taxon>Methanocaldococcaceae</taxon>
        <taxon>Methanocaldococcus</taxon>
    </lineage>
</organism>
<dbReference type="Pfam" id="PF16900">
    <property type="entry name" value="REPA_OB_2"/>
    <property type="match status" value="1"/>
</dbReference>
<dbReference type="InterPro" id="IPR031657">
    <property type="entry name" value="REPA_OB_2"/>
</dbReference>
<dbReference type="RefSeq" id="WP_004589948.1">
    <property type="nucleotide sequence ID" value="NZ_APMM01000010.1"/>
</dbReference>
<evidence type="ECO:0000259" key="3">
    <source>
        <dbReference type="Pfam" id="PF16900"/>
    </source>
</evidence>
<gene>
    <name evidence="4" type="ORF">J422_01435</name>
</gene>
<comment type="caution">
    <text evidence="4">The sequence shown here is derived from an EMBL/GenBank/DDBJ whole genome shotgun (WGS) entry which is preliminary data.</text>
</comment>
<dbReference type="STRING" id="1069083.GCA_000371805_01022"/>
<dbReference type="InterPro" id="IPR004365">
    <property type="entry name" value="NA-bd_OB_tRNA"/>
</dbReference>
<dbReference type="Proteomes" id="UP000053695">
    <property type="component" value="Unassembled WGS sequence"/>
</dbReference>
<evidence type="ECO:0000256" key="1">
    <source>
        <dbReference type="ARBA" id="ARBA00023125"/>
    </source>
</evidence>
<dbReference type="PATRIC" id="fig|1069083.5.peg.281"/>
<dbReference type="PANTHER" id="PTHR13356:SF0">
    <property type="entry name" value="SOSS COMPLEX SUBUNIT B HOMOLOG"/>
    <property type="match status" value="1"/>
</dbReference>
<evidence type="ECO:0000313" key="5">
    <source>
        <dbReference type="Proteomes" id="UP000053695"/>
    </source>
</evidence>
<feature type="domain" description="OB" evidence="2">
    <location>
        <begin position="274"/>
        <end position="345"/>
    </location>
</feature>
<protein>
    <submittedName>
        <fullName evidence="4">Replication factor A</fullName>
    </submittedName>
</protein>
<evidence type="ECO:0000313" key="4">
    <source>
        <dbReference type="EMBL" id="ENN96583.1"/>
    </source>
</evidence>
<feature type="domain" description="Replication protein A OB" evidence="3">
    <location>
        <begin position="63"/>
        <end position="136"/>
    </location>
</feature>
<dbReference type="InterPro" id="IPR051231">
    <property type="entry name" value="SOSS-B"/>
</dbReference>
<keyword evidence="1" id="KW-0238">DNA-binding</keyword>
<dbReference type="EMBL" id="APMM01000010">
    <property type="protein sequence ID" value="ENN96583.1"/>
    <property type="molecule type" value="Genomic_DNA"/>
</dbReference>
<dbReference type="Pfam" id="PF01336">
    <property type="entry name" value="tRNA_anti-codon"/>
    <property type="match status" value="2"/>
</dbReference>
<dbReference type="PANTHER" id="PTHR13356">
    <property type="entry name" value="OB FOLD NUCLEIC ACID BINDING PROTEIN-RELATED"/>
    <property type="match status" value="1"/>
</dbReference>
<accession>N6V2X8</accession>
<dbReference type="GO" id="GO:0000724">
    <property type="term" value="P:double-strand break repair via homologous recombination"/>
    <property type="evidence" value="ECO:0007669"/>
    <property type="project" value="TreeGrafter"/>
</dbReference>
<feature type="domain" description="OB" evidence="2">
    <location>
        <begin position="190"/>
        <end position="250"/>
    </location>
</feature>
<reference evidence="4 5" key="1">
    <citation type="journal article" date="2013" name="Genome Announc.">
        <title>Draft Genome Sequence of a Highly Flagellated, Fast-Swimming Archaeon, Methanocaldococcus villosus Strain KIN24-T80 (DSM 22612).</title>
        <authorList>
            <person name="Thennarasu S."/>
            <person name="Polireddy D."/>
            <person name="Antony A."/>
            <person name="Yada M.R."/>
            <person name="Algarawi S."/>
            <person name="Sivakumar N."/>
        </authorList>
    </citation>
    <scope>NUCLEOTIDE SEQUENCE [LARGE SCALE GENOMIC DNA]</scope>
    <source>
        <strain evidence="4 5">KIN24-T80</strain>
    </source>
</reference>